<protein>
    <submittedName>
        <fullName evidence="1">Uncharacterized protein</fullName>
    </submittedName>
</protein>
<proteinExistence type="predicted"/>
<accession>A0ABQ7ULK7</accession>
<evidence type="ECO:0000313" key="1">
    <source>
        <dbReference type="EMBL" id="KAH0750510.1"/>
    </source>
</evidence>
<evidence type="ECO:0000313" key="2">
    <source>
        <dbReference type="Proteomes" id="UP000826656"/>
    </source>
</evidence>
<organism evidence="1 2">
    <name type="scientific">Solanum tuberosum</name>
    <name type="common">Potato</name>
    <dbReference type="NCBI Taxonomy" id="4113"/>
    <lineage>
        <taxon>Eukaryota</taxon>
        <taxon>Viridiplantae</taxon>
        <taxon>Streptophyta</taxon>
        <taxon>Embryophyta</taxon>
        <taxon>Tracheophyta</taxon>
        <taxon>Spermatophyta</taxon>
        <taxon>Magnoliopsida</taxon>
        <taxon>eudicotyledons</taxon>
        <taxon>Gunneridae</taxon>
        <taxon>Pentapetalae</taxon>
        <taxon>asterids</taxon>
        <taxon>lamiids</taxon>
        <taxon>Solanales</taxon>
        <taxon>Solanaceae</taxon>
        <taxon>Solanoideae</taxon>
        <taxon>Solaneae</taxon>
        <taxon>Solanum</taxon>
    </lineage>
</organism>
<reference evidence="1 2" key="1">
    <citation type="journal article" date="2021" name="bioRxiv">
        <title>Chromosome-scale and haplotype-resolved genome assembly of a tetraploid potato cultivar.</title>
        <authorList>
            <person name="Sun H."/>
            <person name="Jiao W.-B."/>
            <person name="Krause K."/>
            <person name="Campoy J.A."/>
            <person name="Goel M."/>
            <person name="Folz-Donahue K."/>
            <person name="Kukat C."/>
            <person name="Huettel B."/>
            <person name="Schneeberger K."/>
        </authorList>
    </citation>
    <scope>NUCLEOTIDE SEQUENCE [LARGE SCALE GENOMIC DNA]</scope>
    <source>
        <strain evidence="1">SolTubOtavaFocal</strain>
        <tissue evidence="1">Leaves</tissue>
    </source>
</reference>
<comment type="caution">
    <text evidence="1">The sequence shown here is derived from an EMBL/GenBank/DDBJ whole genome shotgun (WGS) entry which is preliminary data.</text>
</comment>
<sequence length="116" mass="13307">MEGSYCGLLILLLPKYKYGCRAMANTGRFCHSSLSGNFFYTMLSRSFLVHQIVLTTRDFEEQMQPPFQLGEISEEELEQYDSKKMAINGQIYHISQSSSKLYAKAGELLVEKKLSY</sequence>
<gene>
    <name evidence="1" type="ORF">KY290_029742</name>
</gene>
<keyword evidence="2" id="KW-1185">Reference proteome</keyword>
<dbReference type="Proteomes" id="UP000826656">
    <property type="component" value="Unassembled WGS sequence"/>
</dbReference>
<dbReference type="EMBL" id="JAIVGD010000019">
    <property type="protein sequence ID" value="KAH0750510.1"/>
    <property type="molecule type" value="Genomic_DNA"/>
</dbReference>
<name>A0ABQ7ULK7_SOLTU</name>